<evidence type="ECO:0000313" key="21">
    <source>
        <dbReference type="EMBL" id="XBH14711.1"/>
    </source>
</evidence>
<feature type="transmembrane region" description="Helical" evidence="18">
    <location>
        <begin position="755"/>
        <end position="773"/>
    </location>
</feature>
<feature type="transmembrane region" description="Helical" evidence="18">
    <location>
        <begin position="55"/>
        <end position="79"/>
    </location>
</feature>
<evidence type="ECO:0000259" key="19">
    <source>
        <dbReference type="SMART" id="SM00831"/>
    </source>
</evidence>
<evidence type="ECO:0000256" key="18">
    <source>
        <dbReference type="SAM" id="Phobius"/>
    </source>
</evidence>
<evidence type="ECO:0000256" key="3">
    <source>
        <dbReference type="ARBA" id="ARBA00008746"/>
    </source>
</evidence>
<evidence type="ECO:0000256" key="8">
    <source>
        <dbReference type="ARBA" id="ARBA00022553"/>
    </source>
</evidence>
<dbReference type="Gene3D" id="1.20.1110.10">
    <property type="entry name" value="Calcium-transporting ATPase, transmembrane domain"/>
    <property type="match status" value="1"/>
</dbReference>
<dbReference type="SFLD" id="SFLDS00003">
    <property type="entry name" value="Haloacid_Dehalogenase"/>
    <property type="match status" value="1"/>
</dbReference>
<dbReference type="InterPro" id="IPR036412">
    <property type="entry name" value="HAD-like_sf"/>
</dbReference>
<reference evidence="20" key="1">
    <citation type="submission" date="2023-03" db="EMBL/GenBank/DDBJ databases">
        <title>Edaphobacter sp.</title>
        <authorList>
            <person name="Huber K.J."/>
            <person name="Papendorf J."/>
            <person name="Pilke C."/>
            <person name="Bunk B."/>
            <person name="Sproeer C."/>
            <person name="Pester M."/>
        </authorList>
    </citation>
    <scope>NUCLEOTIDE SEQUENCE</scope>
    <source>
        <strain evidence="20">DSM 109919</strain>
        <strain evidence="21">DSM 109920</strain>
    </source>
</reference>
<dbReference type="EMBL" id="CP121195">
    <property type="protein sequence ID" value="XBH14711.1"/>
    <property type="molecule type" value="Genomic_DNA"/>
</dbReference>
<dbReference type="GO" id="GO:0016887">
    <property type="term" value="F:ATP hydrolysis activity"/>
    <property type="evidence" value="ECO:0007669"/>
    <property type="project" value="InterPro"/>
</dbReference>
<dbReference type="InterPro" id="IPR023299">
    <property type="entry name" value="ATPase_P-typ_cyto_dom_N"/>
</dbReference>
<dbReference type="EMBL" id="CP121194">
    <property type="protein sequence ID" value="XBH11282.1"/>
    <property type="molecule type" value="Genomic_DNA"/>
</dbReference>
<evidence type="ECO:0000256" key="1">
    <source>
        <dbReference type="ARBA" id="ARBA00003954"/>
    </source>
</evidence>
<dbReference type="SUPFAM" id="SSF81665">
    <property type="entry name" value="Calcium ATPase, transmembrane domain M"/>
    <property type="match status" value="1"/>
</dbReference>
<dbReference type="InterPro" id="IPR001757">
    <property type="entry name" value="P_typ_ATPase"/>
</dbReference>
<keyword evidence="7" id="KW-0997">Cell inner membrane</keyword>
<dbReference type="SFLD" id="SFLDG00002">
    <property type="entry name" value="C1.7:_P-type_atpase_like"/>
    <property type="match status" value="1"/>
</dbReference>
<keyword evidence="15 18" id="KW-0472">Membrane</keyword>
<dbReference type="Pfam" id="PF13246">
    <property type="entry name" value="Cation_ATPase"/>
    <property type="match status" value="1"/>
</dbReference>
<feature type="transmembrane region" description="Helical" evidence="18">
    <location>
        <begin position="716"/>
        <end position="743"/>
    </location>
</feature>
<protein>
    <recommendedName>
        <fullName evidence="5">Magnesium-transporting ATPase, P-type 1</fullName>
        <ecNumber evidence="4">7.2.2.14</ecNumber>
    </recommendedName>
    <alternativeName>
        <fullName evidence="16">Mg(2+) transport ATPase, P-type 1</fullName>
    </alternativeName>
</protein>
<dbReference type="Gene3D" id="3.40.50.1000">
    <property type="entry name" value="HAD superfamily/HAD-like"/>
    <property type="match status" value="1"/>
</dbReference>
<name>A0AAU7D2A2_9BACT</name>
<dbReference type="GO" id="GO:0005886">
    <property type="term" value="C:plasma membrane"/>
    <property type="evidence" value="ECO:0007669"/>
    <property type="project" value="UniProtKB-SubCell"/>
</dbReference>
<evidence type="ECO:0000256" key="11">
    <source>
        <dbReference type="ARBA" id="ARBA00022840"/>
    </source>
</evidence>
<dbReference type="Pfam" id="PF00690">
    <property type="entry name" value="Cation_ATPase_N"/>
    <property type="match status" value="1"/>
</dbReference>
<dbReference type="InterPro" id="IPR059000">
    <property type="entry name" value="ATPase_P-type_domA"/>
</dbReference>
<dbReference type="Gene3D" id="2.70.150.10">
    <property type="entry name" value="Calcium-transporting ATPase, cytoplasmic transduction domain A"/>
    <property type="match status" value="1"/>
</dbReference>
<feature type="transmembrane region" description="Helical" evidence="18">
    <location>
        <begin position="276"/>
        <end position="301"/>
    </location>
</feature>
<keyword evidence="6" id="KW-1003">Cell membrane</keyword>
<evidence type="ECO:0000256" key="10">
    <source>
        <dbReference type="ARBA" id="ARBA00022741"/>
    </source>
</evidence>
<evidence type="ECO:0000256" key="12">
    <source>
        <dbReference type="ARBA" id="ARBA00022842"/>
    </source>
</evidence>
<accession>A0AAU7DBE9</accession>
<dbReference type="NCBIfam" id="TIGR01494">
    <property type="entry name" value="ATPase_P-type"/>
    <property type="match status" value="2"/>
</dbReference>
<accession>A0AAU7D2A2</accession>
<dbReference type="SUPFAM" id="SSF56784">
    <property type="entry name" value="HAD-like"/>
    <property type="match status" value="1"/>
</dbReference>
<dbReference type="InterPro" id="IPR023214">
    <property type="entry name" value="HAD_sf"/>
</dbReference>
<comment type="similarity">
    <text evidence="3">Belongs to the cation transport ATPase (P-type) (TC 3.A.3) family. Type IIIB subfamily.</text>
</comment>
<evidence type="ECO:0000256" key="6">
    <source>
        <dbReference type="ARBA" id="ARBA00022475"/>
    </source>
</evidence>
<keyword evidence="8" id="KW-0597">Phosphoprotein</keyword>
<dbReference type="PRINTS" id="PR01836">
    <property type="entry name" value="MGATPASE"/>
</dbReference>
<evidence type="ECO:0000256" key="5">
    <source>
        <dbReference type="ARBA" id="ARBA00013555"/>
    </source>
</evidence>
<dbReference type="InterPro" id="IPR018303">
    <property type="entry name" value="ATPase_P-typ_P_site"/>
</dbReference>
<keyword evidence="12" id="KW-0460">Magnesium</keyword>
<evidence type="ECO:0000256" key="4">
    <source>
        <dbReference type="ARBA" id="ARBA00012786"/>
    </source>
</evidence>
<evidence type="ECO:0000313" key="20">
    <source>
        <dbReference type="EMBL" id="XBH11282.1"/>
    </source>
</evidence>
<dbReference type="Pfam" id="PF00689">
    <property type="entry name" value="Cation_ATPase_C"/>
    <property type="match status" value="1"/>
</dbReference>
<keyword evidence="14 18" id="KW-1133">Transmembrane helix</keyword>
<dbReference type="NCBIfam" id="TIGR01524">
    <property type="entry name" value="ATPase-IIIB_Mg"/>
    <property type="match status" value="1"/>
</dbReference>
<evidence type="ECO:0000256" key="16">
    <source>
        <dbReference type="ARBA" id="ARBA00029806"/>
    </source>
</evidence>
<feature type="transmembrane region" description="Helical" evidence="18">
    <location>
        <begin position="816"/>
        <end position="840"/>
    </location>
</feature>
<dbReference type="Gene3D" id="3.40.1110.10">
    <property type="entry name" value="Calcium-transporting ATPase, cytoplasmic domain N"/>
    <property type="match status" value="1"/>
</dbReference>
<evidence type="ECO:0000256" key="17">
    <source>
        <dbReference type="ARBA" id="ARBA00047295"/>
    </source>
</evidence>
<dbReference type="InterPro" id="IPR006068">
    <property type="entry name" value="ATPase_P-typ_cation-transptr_C"/>
</dbReference>
<comment type="subcellular location">
    <subcellularLocation>
        <location evidence="2">Cell inner membrane</location>
        <topology evidence="2">Multi-pass membrane protein</topology>
    </subcellularLocation>
</comment>
<keyword evidence="9 18" id="KW-0812">Transmembrane</keyword>
<dbReference type="InterPro" id="IPR004014">
    <property type="entry name" value="ATPase_P-typ_cation-transptr_N"/>
</dbReference>
<evidence type="ECO:0000256" key="2">
    <source>
        <dbReference type="ARBA" id="ARBA00004429"/>
    </source>
</evidence>
<organism evidence="20">
    <name type="scientific">Edaphobacter paludis</name>
    <dbReference type="NCBI Taxonomy" id="3035702"/>
    <lineage>
        <taxon>Bacteria</taxon>
        <taxon>Pseudomonadati</taxon>
        <taxon>Acidobacteriota</taxon>
        <taxon>Terriglobia</taxon>
        <taxon>Terriglobales</taxon>
        <taxon>Acidobacteriaceae</taxon>
        <taxon>Edaphobacter</taxon>
    </lineage>
</organism>
<feature type="transmembrane region" description="Helical" evidence="18">
    <location>
        <begin position="785"/>
        <end position="804"/>
    </location>
</feature>
<dbReference type="AlphaFoldDB" id="A0AAU7D2A2"/>
<keyword evidence="13" id="KW-1278">Translocase</keyword>
<evidence type="ECO:0000256" key="13">
    <source>
        <dbReference type="ARBA" id="ARBA00022967"/>
    </source>
</evidence>
<evidence type="ECO:0000256" key="9">
    <source>
        <dbReference type="ARBA" id="ARBA00022692"/>
    </source>
</evidence>
<dbReference type="SMART" id="SM00831">
    <property type="entry name" value="Cation_ATPase_N"/>
    <property type="match status" value="1"/>
</dbReference>
<proteinExistence type="inferred from homology"/>
<comment type="function">
    <text evidence="1">Mediates magnesium influx to the cytosol.</text>
</comment>
<sequence>MEIQPKAFADFWDLPLLELLQILQTASNGLTSEEANRRLRLYGPNSLDQEHHFTALLSFIGFFTSPLVIILVIASVISLVLGEHIGGLIIIAIVMFSVLLNFLMEFQARHAVEEIQKQIAITARTTRDGRLVDLRTAELVPGDVIQLKAGDLVPADARLINVKDLHVRESMLTGESLPVEKTVADLSQEKHGIAEASNSVFLGTAVQTGIGTAIIVRTGKHTACGEIAHRLAMRPPETEFTRGTRHFGMMLTWVTLLLVLFVLMVNIIFHRPVLESFLFAAALAVGMTPEMMPMIITVTLAQGAKRMTRKKVLVKQLAAIEDFGSIDIICTDKTGTLTEGEIVLDRHVDYQGHDNENVLQLIYLNSHFEAGIKSPLDDAILKHDAPSVVGYEKIDEIPFDFNRKRLSVVVRYGEDYRLITKGEAESVFAICETVAIDGVPQPFDDSRRAEAECTLKKLSADGYRVLGVAKSNVKKQSFYTVTAEHAMTLVGFAAFLDPPKEGVLSVLGALKQNGISVIVMTGDNQYVTQKVAHEVGLNVDRILIGNQVDAMDDASIAYQAESGAIFARMSPEQKNRVILALKGRGHVVGYLGDGINDAPSLHTADVGISVMNGVNVAKDAAKIILLEKDLSVVNDGVSEGRRSFANIMKYIIMGTSSNFGNMFSMAAASLFLPFLPMLPSQILLNNFLYDVSQVSIPSDNVDLAAKRRPKRWRIEFIRQFMMIIGPISSIYDFLTFGILLWLFHASANESLFHTGWFVESLATQTLVVFVIRTQANPLKSHPSRALLFSVLLVVTVAVVLPYTVLGGLLRFTPLPISLLGMITLLTATYLVLVQIVKAWFYRRHALL</sequence>
<dbReference type="PROSITE" id="PS00154">
    <property type="entry name" value="ATPASE_E1_E2"/>
    <property type="match status" value="1"/>
</dbReference>
<evidence type="ECO:0000256" key="14">
    <source>
        <dbReference type="ARBA" id="ARBA00022989"/>
    </source>
</evidence>
<dbReference type="EC" id="7.2.2.14" evidence="4"/>
<dbReference type="InterPro" id="IPR023298">
    <property type="entry name" value="ATPase_P-typ_TM_dom_sf"/>
</dbReference>
<gene>
    <name evidence="20" type="primary">mgtA</name>
    <name evidence="20" type="ORF">P4G45_06025</name>
    <name evidence="21" type="ORF">P8936_06000</name>
</gene>
<dbReference type="GO" id="GO:0005524">
    <property type="term" value="F:ATP binding"/>
    <property type="evidence" value="ECO:0007669"/>
    <property type="project" value="UniProtKB-KW"/>
</dbReference>
<dbReference type="InterPro" id="IPR006415">
    <property type="entry name" value="P-type_ATPase_IIIB"/>
</dbReference>
<feature type="domain" description="Cation-transporting P-type ATPase N-terminal" evidence="19">
    <location>
        <begin position="10"/>
        <end position="83"/>
    </location>
</feature>
<dbReference type="InterPro" id="IPR044492">
    <property type="entry name" value="P_typ_ATPase_HD_dom"/>
</dbReference>
<keyword evidence="10" id="KW-0547">Nucleotide-binding</keyword>
<dbReference type="Pfam" id="PF00122">
    <property type="entry name" value="E1-E2_ATPase"/>
    <property type="match status" value="1"/>
</dbReference>
<dbReference type="RefSeq" id="WP_348268770.1">
    <property type="nucleotide sequence ID" value="NZ_CP121194.1"/>
</dbReference>
<feature type="transmembrane region" description="Helical" evidence="18">
    <location>
        <begin position="250"/>
        <end position="270"/>
    </location>
</feature>
<dbReference type="KEGG" id="epl:P4G45_06025"/>
<evidence type="ECO:0000256" key="15">
    <source>
        <dbReference type="ARBA" id="ARBA00023136"/>
    </source>
</evidence>
<dbReference type="GO" id="GO:0015444">
    <property type="term" value="F:P-type magnesium transporter activity"/>
    <property type="evidence" value="ECO:0007669"/>
    <property type="project" value="UniProtKB-EC"/>
</dbReference>
<keyword evidence="11" id="KW-0067">ATP-binding</keyword>
<dbReference type="InterPro" id="IPR008250">
    <property type="entry name" value="ATPase_P-typ_transduc_dom_A_sf"/>
</dbReference>
<feature type="transmembrane region" description="Helical" evidence="18">
    <location>
        <begin position="85"/>
        <end position="104"/>
    </location>
</feature>
<comment type="catalytic activity">
    <reaction evidence="17">
        <text>Mg(2+)(out) + ATP + H2O = Mg(2+)(in) + ADP + phosphate + H(+)</text>
        <dbReference type="Rhea" id="RHEA:10260"/>
        <dbReference type="ChEBI" id="CHEBI:15377"/>
        <dbReference type="ChEBI" id="CHEBI:15378"/>
        <dbReference type="ChEBI" id="CHEBI:18420"/>
        <dbReference type="ChEBI" id="CHEBI:30616"/>
        <dbReference type="ChEBI" id="CHEBI:43474"/>
        <dbReference type="ChEBI" id="CHEBI:456216"/>
        <dbReference type="EC" id="7.2.2.14"/>
    </reaction>
</comment>
<dbReference type="SFLD" id="SFLDF00027">
    <property type="entry name" value="p-type_atpase"/>
    <property type="match status" value="1"/>
</dbReference>
<dbReference type="SUPFAM" id="SSF81653">
    <property type="entry name" value="Calcium ATPase, transduction domain A"/>
    <property type="match status" value="1"/>
</dbReference>
<dbReference type="PANTHER" id="PTHR42861">
    <property type="entry name" value="CALCIUM-TRANSPORTING ATPASE"/>
    <property type="match status" value="1"/>
</dbReference>
<evidence type="ECO:0000256" key="7">
    <source>
        <dbReference type="ARBA" id="ARBA00022519"/>
    </source>
</evidence>